<organism evidence="2 3">
    <name type="scientific">Limosa lapponica baueri</name>
    <dbReference type="NCBI Taxonomy" id="1758121"/>
    <lineage>
        <taxon>Eukaryota</taxon>
        <taxon>Metazoa</taxon>
        <taxon>Chordata</taxon>
        <taxon>Craniata</taxon>
        <taxon>Vertebrata</taxon>
        <taxon>Euteleostomi</taxon>
        <taxon>Archelosauria</taxon>
        <taxon>Archosauria</taxon>
        <taxon>Dinosauria</taxon>
        <taxon>Saurischia</taxon>
        <taxon>Theropoda</taxon>
        <taxon>Coelurosauria</taxon>
        <taxon>Aves</taxon>
        <taxon>Neognathae</taxon>
        <taxon>Neoaves</taxon>
        <taxon>Charadriiformes</taxon>
        <taxon>Scolopacidae</taxon>
        <taxon>Limosa</taxon>
    </lineage>
</organism>
<name>A0A2I0TH18_LIMLA</name>
<sequence length="204" mass="22498">MGCLEALEAMVFLGAMEALGAADMVACAEATGTSVPTAGPAKSQICMEFSAVSALGLHRERARTSDMPVIILPLAASKQQCFELKVTREDQDVASYQLLLSIRGIPSQSALLQNSPRLTSLHCTKMTFCYQNQCEDSCYSPCNYGTVYSYRTYDCGSPCGYRGYGSLCGYRDCYPSYSSRYCYPYSSCYTRRYSYGSCYPCYPC</sequence>
<feature type="signal peptide" evidence="1">
    <location>
        <begin position="1"/>
        <end position="22"/>
    </location>
</feature>
<evidence type="ECO:0000313" key="3">
    <source>
        <dbReference type="Proteomes" id="UP000233556"/>
    </source>
</evidence>
<protein>
    <submittedName>
        <fullName evidence="2">Keratin-associated protein 20-1-like</fullName>
    </submittedName>
</protein>
<dbReference type="OrthoDB" id="9118337at2759"/>
<proteinExistence type="predicted"/>
<feature type="chain" id="PRO_5014172291" evidence="1">
    <location>
        <begin position="23"/>
        <end position="204"/>
    </location>
</feature>
<keyword evidence="1" id="KW-0732">Signal</keyword>
<accession>A0A2I0TH18</accession>
<dbReference type="AlphaFoldDB" id="A0A2I0TH18"/>
<evidence type="ECO:0000313" key="2">
    <source>
        <dbReference type="EMBL" id="PKU33032.1"/>
    </source>
</evidence>
<dbReference type="EMBL" id="KZ510543">
    <property type="protein sequence ID" value="PKU33032.1"/>
    <property type="molecule type" value="Genomic_DNA"/>
</dbReference>
<keyword evidence="3" id="KW-1185">Reference proteome</keyword>
<evidence type="ECO:0000256" key="1">
    <source>
        <dbReference type="SAM" id="SignalP"/>
    </source>
</evidence>
<reference evidence="3" key="2">
    <citation type="submission" date="2017-12" db="EMBL/GenBank/DDBJ databases">
        <title>Genome sequence of the Bar-tailed Godwit (Limosa lapponica baueri).</title>
        <authorList>
            <person name="Lima N.C.B."/>
            <person name="Parody-Merino A.M."/>
            <person name="Battley P.F."/>
            <person name="Fidler A.E."/>
            <person name="Prosdocimi F."/>
        </authorList>
    </citation>
    <scope>NUCLEOTIDE SEQUENCE [LARGE SCALE GENOMIC DNA]</scope>
</reference>
<gene>
    <name evidence="2" type="ORF">llap_16666</name>
</gene>
<dbReference type="Proteomes" id="UP000233556">
    <property type="component" value="Unassembled WGS sequence"/>
</dbReference>
<reference evidence="3" key="1">
    <citation type="submission" date="2017-11" db="EMBL/GenBank/DDBJ databases">
        <authorList>
            <person name="Lima N.C."/>
            <person name="Parody-Merino A.M."/>
            <person name="Battley P.F."/>
            <person name="Fidler A.E."/>
            <person name="Prosdocimi F."/>
        </authorList>
    </citation>
    <scope>NUCLEOTIDE SEQUENCE [LARGE SCALE GENOMIC DNA]</scope>
</reference>